<dbReference type="Gene3D" id="3.40.50.300">
    <property type="entry name" value="P-loop containing nucleotide triphosphate hydrolases"/>
    <property type="match status" value="1"/>
</dbReference>
<feature type="region of interest" description="Disordered" evidence="1">
    <location>
        <begin position="779"/>
        <end position="801"/>
    </location>
</feature>
<dbReference type="HOGENOM" id="CLU_004699_0_0_3"/>
<dbReference type="SUPFAM" id="SSF52540">
    <property type="entry name" value="P-loop containing nucleoside triphosphate hydrolases"/>
    <property type="match status" value="1"/>
</dbReference>
<keyword evidence="4" id="KW-1185">Reference proteome</keyword>
<dbReference type="OrthoDB" id="473036at2"/>
<dbReference type="PANTHER" id="PTHR34985">
    <property type="entry name" value="SLR0554 PROTEIN"/>
    <property type="match status" value="1"/>
</dbReference>
<dbReference type="KEGG" id="cyc:PCC7424_5619"/>
<name>B7KN06_GLOC7</name>
<sequence length="1003" mass="114772">MINPTLNGQEQASVPKFPAAINSRTTTNTDLHQNINSGYSEWSKSLVKPSLIQANVIPFGPGEAWDWLIYSDLIPRRNTGVLTYGVLKQYDHFEKSGGWLVQNINPVTGEDSLYNRAKFDHPRVGSDGKVIKYESPPKTPTDPIFLKVPHEICHDVWSDVANVNNIPLPPSSEDPPHFWEWFKNSSAPLWITEGEKKAGCLLSKGRVTTSVPGINNYHDVKLKQEKNILKLHPYLEHFADGRDIIITFDRDEKPKTRVAVRKAIKKLGKLFKDKGCNVKICIWDGKKGKGIDDFLANGNTLSDCQYLTFERYCAGAERIEKYKGASHPVGEKINSRYIGNVSLPDARIIALKAPKGTGKTTLMAQLSQQFKDEGKAVITVSHRRNLAQHQSNLFGLRYRDEMVANSDHRKEGFLFGFGVVIDSLSLKSKFKFDVDRWIDSGQPYVVFLDEIEQLLWHLLDSNTEVKNNRLEIEENFRKLLSHAYRVVIGDADLSDLSLDYLINVMGIEDKKEVFLLENTYKGENNYTAYMYQDNTPEALIADLIDDLGELANTPPESRKPHFIFTHAREHKSLYSAVNLKRLINKYYSSLKVLVLDANTVVDPNNEAFGGVLELNNLIPKYDVIIASPVIETGVSIDKEHQFSCVWAIGQGVIPTDSVRQTLSRVRDNCDRRVWLPKRGLNKIGNGATNVKSLLETEGQKFQAHTTILRRFDWDEEADASTGIALDTWGKMACRINYGYMFYRDVAAEELEAEGNTIIWNEKTDYKALRNLRKRVSKNRDDSYNSELDKTEQTPSPTSEELKVLETKLTKTETERRQLKRGKLEKKYKVPFSASLAVEDDKNLHPKLRFYYYLTIGRKHLPERDKKVASSQVYKGKAWLPDFNKSQFGFLVHIFDKFGATKIFSMEEQEFSMDSEILKAIVEEALKYERDLKKLNITVSRELSVMQNINNLFKPTGMYFPFLRKIRDGERRIRIYGSPRFRFDHQICEEILKAWLAADESRSS</sequence>
<keyword evidence="3" id="KW-0614">Plasmid</keyword>
<evidence type="ECO:0000256" key="1">
    <source>
        <dbReference type="SAM" id="MobiDB-lite"/>
    </source>
</evidence>
<reference evidence="4" key="1">
    <citation type="journal article" date="2011" name="MBio">
        <title>Novel metabolic attributes of the genus Cyanothece, comprising a group of unicellular nitrogen-fixing Cyanobacteria.</title>
        <authorList>
            <person name="Bandyopadhyay A."/>
            <person name="Elvitigala T."/>
            <person name="Welsh E."/>
            <person name="Stockel J."/>
            <person name="Liberton M."/>
            <person name="Min H."/>
            <person name="Sherman L.A."/>
            <person name="Pakrasi H.B."/>
        </authorList>
    </citation>
    <scope>NUCLEOTIDE SEQUENCE [LARGE SCALE GENOMIC DNA]</scope>
    <source>
        <strain evidence="4">PCC 7424</strain>
        <plasmid evidence="4">pP742406</plasmid>
    </source>
</reference>
<dbReference type="Pfam" id="PF12965">
    <property type="entry name" value="DUF3854"/>
    <property type="match status" value="1"/>
</dbReference>
<dbReference type="InterPro" id="IPR027417">
    <property type="entry name" value="P-loop_NTPase"/>
</dbReference>
<dbReference type="Proteomes" id="UP000002384">
    <property type="component" value="Plasmid pP742406"/>
</dbReference>
<gene>
    <name evidence="3" type="ordered locus">PCC7424_5619</name>
</gene>
<proteinExistence type="predicted"/>
<dbReference type="AlphaFoldDB" id="B7KN06"/>
<accession>B7KN06</accession>
<evidence type="ECO:0000313" key="4">
    <source>
        <dbReference type="Proteomes" id="UP000002384"/>
    </source>
</evidence>
<organism evidence="3 4">
    <name type="scientific">Gloeothece citriformis (strain PCC 7424)</name>
    <name type="common">Cyanothece sp. (strain PCC 7424)</name>
    <dbReference type="NCBI Taxonomy" id="65393"/>
    <lineage>
        <taxon>Bacteria</taxon>
        <taxon>Bacillati</taxon>
        <taxon>Cyanobacteriota</taxon>
        <taxon>Cyanophyceae</taxon>
        <taxon>Oscillatoriophycideae</taxon>
        <taxon>Chroococcales</taxon>
        <taxon>Aphanothecaceae</taxon>
        <taxon>Gloeothece</taxon>
        <taxon>Gloeothece citriformis</taxon>
    </lineage>
</organism>
<feature type="compositionally biased region" description="Basic and acidic residues" evidence="1">
    <location>
        <begin position="779"/>
        <end position="791"/>
    </location>
</feature>
<dbReference type="RefSeq" id="WP_012599411.1">
    <property type="nucleotide sequence ID" value="NC_011734.1"/>
</dbReference>
<dbReference type="CDD" id="cd01029">
    <property type="entry name" value="TOPRIM_primases"/>
    <property type="match status" value="1"/>
</dbReference>
<dbReference type="NCBIfam" id="NF042913">
    <property type="entry name" value="CyRepA1"/>
    <property type="match status" value="1"/>
</dbReference>
<evidence type="ECO:0000259" key="2">
    <source>
        <dbReference type="Pfam" id="PF12965"/>
    </source>
</evidence>
<dbReference type="InterPro" id="IPR024385">
    <property type="entry name" value="DUF3854"/>
</dbReference>
<dbReference type="InterPro" id="IPR034154">
    <property type="entry name" value="TOPRIM_DnaG/twinkle"/>
</dbReference>
<geneLocation type="plasmid" evidence="3 4">
    <name>pP742406</name>
</geneLocation>
<feature type="domain" description="DUF3854" evidence="2">
    <location>
        <begin position="178"/>
        <end position="297"/>
    </location>
</feature>
<dbReference type="EMBL" id="CP001297">
    <property type="protein sequence ID" value="ACK74178.1"/>
    <property type="molecule type" value="Genomic_DNA"/>
</dbReference>
<protein>
    <recommendedName>
        <fullName evidence="2">DUF3854 domain-containing protein</fullName>
    </recommendedName>
</protein>
<dbReference type="InterPro" id="IPR049996">
    <property type="entry name" value="Slr7037-like"/>
</dbReference>
<evidence type="ECO:0000313" key="3">
    <source>
        <dbReference type="EMBL" id="ACK74178.1"/>
    </source>
</evidence>
<dbReference type="PANTHER" id="PTHR34985:SF1">
    <property type="entry name" value="SLR0554 PROTEIN"/>
    <property type="match status" value="1"/>
</dbReference>